<dbReference type="EMBL" id="CP056070">
    <property type="protein sequence ID" value="UKK01442.1"/>
    <property type="molecule type" value="Genomic_DNA"/>
</dbReference>
<dbReference type="InterPro" id="IPR045145">
    <property type="entry name" value="PTHR15271"/>
</dbReference>
<keyword evidence="3 9" id="KW-0853">WD repeat</keyword>
<dbReference type="Proteomes" id="UP000244811">
    <property type="component" value="Chromosome 3"/>
</dbReference>
<comment type="similarity">
    <text evidence="2">Belongs to the WD repeat HIR1 family.</text>
</comment>
<feature type="compositionally biased region" description="Low complexity" evidence="10">
    <location>
        <begin position="399"/>
        <end position="416"/>
    </location>
</feature>
<feature type="compositionally biased region" description="Polar residues" evidence="10">
    <location>
        <begin position="383"/>
        <end position="398"/>
    </location>
</feature>
<dbReference type="GO" id="GO:0006334">
    <property type="term" value="P:nucleosome assembly"/>
    <property type="evidence" value="ECO:0007669"/>
    <property type="project" value="TreeGrafter"/>
</dbReference>
<evidence type="ECO:0000256" key="2">
    <source>
        <dbReference type="ARBA" id="ARBA00007306"/>
    </source>
</evidence>
<evidence type="ECO:0000256" key="4">
    <source>
        <dbReference type="ARBA" id="ARBA00022737"/>
    </source>
</evidence>
<dbReference type="SUPFAM" id="SSF50978">
    <property type="entry name" value="WD40 repeat-like"/>
    <property type="match status" value="2"/>
</dbReference>
<keyword evidence="6" id="KW-0156">Chromatin regulator</keyword>
<dbReference type="AlphaFoldDB" id="A0A976MBZ4"/>
<feature type="repeat" description="WD" evidence="9">
    <location>
        <begin position="98"/>
        <end position="129"/>
    </location>
</feature>
<protein>
    <submittedName>
        <fullName evidence="12">Fasciclin-2-like protein</fullName>
    </submittedName>
</protein>
<dbReference type="GO" id="GO:0006335">
    <property type="term" value="P:DNA replication-dependent chromatin assembly"/>
    <property type="evidence" value="ECO:0007669"/>
    <property type="project" value="InterPro"/>
</dbReference>
<dbReference type="InterPro" id="IPR001680">
    <property type="entry name" value="WD40_rpt"/>
</dbReference>
<name>A0A976MBZ4_THEOR</name>
<dbReference type="GO" id="GO:0033186">
    <property type="term" value="C:CAF-1 complex"/>
    <property type="evidence" value="ECO:0007669"/>
    <property type="project" value="TreeGrafter"/>
</dbReference>
<accession>A0A976MBZ4</accession>
<evidence type="ECO:0000256" key="6">
    <source>
        <dbReference type="ARBA" id="ARBA00022853"/>
    </source>
</evidence>
<feature type="domain" description="CAF1B/HIR1 beta-propeller" evidence="11">
    <location>
        <begin position="4"/>
        <end position="316"/>
    </location>
</feature>
<evidence type="ECO:0000259" key="11">
    <source>
        <dbReference type="Pfam" id="PF24105"/>
    </source>
</evidence>
<feature type="repeat" description="WD" evidence="9">
    <location>
        <begin position="199"/>
        <end position="240"/>
    </location>
</feature>
<dbReference type="InterPro" id="IPR036322">
    <property type="entry name" value="WD40_repeat_dom_sf"/>
</dbReference>
<evidence type="ECO:0000256" key="8">
    <source>
        <dbReference type="ARBA" id="ARBA00023242"/>
    </source>
</evidence>
<keyword evidence="8" id="KW-0539">Nucleus</keyword>
<dbReference type="InterPro" id="IPR055410">
    <property type="entry name" value="Beta-prop_CAF1B_HIR1"/>
</dbReference>
<organism evidence="12 13">
    <name type="scientific">Theileria orientalis</name>
    <dbReference type="NCBI Taxonomy" id="68886"/>
    <lineage>
        <taxon>Eukaryota</taxon>
        <taxon>Sar</taxon>
        <taxon>Alveolata</taxon>
        <taxon>Apicomplexa</taxon>
        <taxon>Aconoidasida</taxon>
        <taxon>Piroplasmida</taxon>
        <taxon>Theileriidae</taxon>
        <taxon>Theileria</taxon>
    </lineage>
</organism>
<dbReference type="Pfam" id="PF24105">
    <property type="entry name" value="Beta-prop_CAF1B_HIR1"/>
    <property type="match status" value="1"/>
</dbReference>
<dbReference type="GO" id="GO:0005634">
    <property type="term" value="C:nucleus"/>
    <property type="evidence" value="ECO:0007669"/>
    <property type="project" value="UniProtKB-SubCell"/>
</dbReference>
<dbReference type="Pfam" id="PF00400">
    <property type="entry name" value="WD40"/>
    <property type="match status" value="1"/>
</dbReference>
<comment type="subcellular location">
    <subcellularLocation>
        <location evidence="1">Nucleus</location>
    </subcellularLocation>
</comment>
<evidence type="ECO:0000256" key="10">
    <source>
        <dbReference type="SAM" id="MobiDB-lite"/>
    </source>
</evidence>
<dbReference type="PANTHER" id="PTHR15271:SF4">
    <property type="entry name" value="CHROMATIN ASSEMBLY FACTOR 1 SUBUNIT B"/>
    <property type="match status" value="1"/>
</dbReference>
<sequence length="1052" mass="121368">MPRVFLPQILWHSKDNKRCDRVYSIDFQPQIKEEVEEKSKNTTTLRLATGGADEFVHIWQITIHEHAPQYTHFVNNNQNSENKVEFEQPLSIKILARLVGHIGEVNSVRWSHDGRKLATGGEDRCIFLWVKGAKQNNFNDDVHNNYEEYWTRTHYFRLSNVVNTICWCPEDRVLSVSTEDGHVSLVDTQVEGTGKIRYFDGHTSFAQGVSLDPKNELLASLGSDQCLRVWKRRNQKMWKSVLVLKAARDRGDIVPMAELENNIELRKYSRLVFMSEELKTFFRRLDWSPDGRLLVAPTGIRHDKSNINNNTNNFNTNANQNGSNNDTNTMVNTNDKENDNTDNTNKDGNISNNNNTENDNTNDTKNNSDTSTVNDTNNESVPELNNVSDQSGQVGSEKNQQNQQNQQTQQNQQAQQVQGENSVYTLYVFHRKLLNFGIPMLTHQSPTGPFVVVKFCPIYLSIFDKKRQNFYNLLLNANKNKLKPIKKKLDRTSKSQLVTTNKINAYFSSVNKTAETDMSSNQELGNEENENLNEEYEYENNESGQDEDEVMTILDENTENMDVNMENTTTDTPNNIDNATTTTTTDVNMEEYESPISQRTALNSLGNTPMSVTGMGNMYDGNVRVENMYGHLQSTENMYLNNRDVENTYTYRTSMENMYSNRTVKESTYRDSTYGSYSGYRGDMEGVEVNNQLMIDKDNDVTNTTLDDYQVNTTNETENNNNGNHDEEFQMEEMNELEELDDEDEEENVEEVDVLKGVEVRVERPGFLSVNEEYINTGVKRSRMEYEQFTKEEYEEESENEDLVELQVNDEHVEVPVNHEHVEVPVNLEDFEVSVNEDMEYNEGQLERMVETEVKMERVEDDAVELEKMEDNVEEVPEVKEEGADEAEKMDDNADEEEEEVVVKMEKMDDGVVKDEVEEEEEEDKKKYNLRKTRKSVIPLMMETYQQVIKKPKNKVKKEKKVKTEEELQEEDYDTDLEEELSIPRFLFAAGTTDGSLCFYDTNENSGPIAVLKNLHFCPITDISWSPDGYVCATSSSDGYITFVIFNKRELS</sequence>
<dbReference type="GO" id="GO:0006281">
    <property type="term" value="P:DNA repair"/>
    <property type="evidence" value="ECO:0007669"/>
    <property type="project" value="UniProtKB-KW"/>
</dbReference>
<evidence type="ECO:0000313" key="12">
    <source>
        <dbReference type="EMBL" id="UKK01442.1"/>
    </source>
</evidence>
<dbReference type="Gene3D" id="2.130.10.10">
    <property type="entry name" value="YVTN repeat-like/Quinoprotein amine dehydrogenase"/>
    <property type="match status" value="2"/>
</dbReference>
<gene>
    <name evidence="12" type="ORF">MACK_002256</name>
</gene>
<feature type="region of interest" description="Disordered" evidence="10">
    <location>
        <begin position="301"/>
        <end position="416"/>
    </location>
</feature>
<evidence type="ECO:0000313" key="13">
    <source>
        <dbReference type="Proteomes" id="UP000244811"/>
    </source>
</evidence>
<dbReference type="PROSITE" id="PS50082">
    <property type="entry name" value="WD_REPEATS_2"/>
    <property type="match status" value="2"/>
</dbReference>
<dbReference type="SMART" id="SM00320">
    <property type="entry name" value="WD40"/>
    <property type="match status" value="5"/>
</dbReference>
<dbReference type="PANTHER" id="PTHR15271">
    <property type="entry name" value="CHROMATIN ASSEMBLY FACTOR 1 SUBUNIT B"/>
    <property type="match status" value="1"/>
</dbReference>
<reference evidence="12" key="1">
    <citation type="submission" date="2022-07" db="EMBL/GenBank/DDBJ databases">
        <title>Evaluation of T. orientalis genome assembly methods using nanopore sequencing and analysis of variation between genomes.</title>
        <authorList>
            <person name="Yam J."/>
            <person name="Micallef M.L."/>
            <person name="Liu M."/>
            <person name="Djordjevic S.P."/>
            <person name="Bogema D.R."/>
            <person name="Jenkins C."/>
        </authorList>
    </citation>
    <scope>NUCLEOTIDE SEQUENCE</scope>
    <source>
        <strain evidence="12">Goon Nure</strain>
    </source>
</reference>
<evidence type="ECO:0000256" key="9">
    <source>
        <dbReference type="PROSITE-ProRule" id="PRU00221"/>
    </source>
</evidence>
<evidence type="ECO:0000256" key="5">
    <source>
        <dbReference type="ARBA" id="ARBA00022763"/>
    </source>
</evidence>
<feature type="compositionally biased region" description="Low complexity" evidence="10">
    <location>
        <begin position="306"/>
        <end position="333"/>
    </location>
</feature>
<evidence type="ECO:0000256" key="1">
    <source>
        <dbReference type="ARBA" id="ARBA00004123"/>
    </source>
</evidence>
<dbReference type="PROSITE" id="PS50294">
    <property type="entry name" value="WD_REPEATS_REGION"/>
    <property type="match status" value="2"/>
</dbReference>
<feature type="compositionally biased region" description="Basic and acidic residues" evidence="10">
    <location>
        <begin position="868"/>
        <end position="892"/>
    </location>
</feature>
<dbReference type="InterPro" id="IPR015943">
    <property type="entry name" value="WD40/YVTN_repeat-like_dom_sf"/>
</dbReference>
<keyword evidence="7" id="KW-0234">DNA repair</keyword>
<proteinExistence type="inferred from homology"/>
<keyword evidence="5" id="KW-0227">DNA damage</keyword>
<feature type="region of interest" description="Disordered" evidence="10">
    <location>
        <begin position="868"/>
        <end position="896"/>
    </location>
</feature>
<keyword evidence="4" id="KW-0677">Repeat</keyword>
<evidence type="ECO:0000256" key="7">
    <source>
        <dbReference type="ARBA" id="ARBA00023204"/>
    </source>
</evidence>
<feature type="compositionally biased region" description="Low complexity" evidence="10">
    <location>
        <begin position="341"/>
        <end position="381"/>
    </location>
</feature>
<evidence type="ECO:0000256" key="3">
    <source>
        <dbReference type="ARBA" id="ARBA00022574"/>
    </source>
</evidence>